<dbReference type="NCBIfam" id="NF001965">
    <property type="entry name" value="PRK00742.1"/>
    <property type="match status" value="1"/>
</dbReference>
<comment type="subcellular location">
    <subcellularLocation>
        <location evidence="6">Cytoplasm</location>
    </subcellularLocation>
</comment>
<feature type="active site" evidence="6 7">
    <location>
        <position position="225"/>
    </location>
</feature>
<comment type="catalytic activity">
    <reaction evidence="6">
        <text>L-glutaminyl-[protein] + H2O = L-glutamyl-[protein] + NH4(+)</text>
        <dbReference type="Rhea" id="RHEA:16441"/>
        <dbReference type="Rhea" id="RHEA-COMP:10207"/>
        <dbReference type="Rhea" id="RHEA-COMP:10208"/>
        <dbReference type="ChEBI" id="CHEBI:15377"/>
        <dbReference type="ChEBI" id="CHEBI:28938"/>
        <dbReference type="ChEBI" id="CHEBI:29973"/>
        <dbReference type="ChEBI" id="CHEBI:30011"/>
        <dbReference type="EC" id="3.5.1.44"/>
    </reaction>
</comment>
<gene>
    <name evidence="6" type="primary">cheB</name>
    <name evidence="12" type="ORF">SAMN05216214_10585</name>
</gene>
<dbReference type="HAMAP" id="MF_00099">
    <property type="entry name" value="CheB_chemtxs"/>
    <property type="match status" value="1"/>
</dbReference>
<dbReference type="CDD" id="cd17541">
    <property type="entry name" value="REC_CheB-like"/>
    <property type="match status" value="1"/>
</dbReference>
<feature type="active site" evidence="6 7">
    <location>
        <position position="318"/>
    </location>
</feature>
<keyword evidence="1 6" id="KW-0963">Cytoplasm</keyword>
<evidence type="ECO:0000256" key="4">
    <source>
        <dbReference type="ARBA" id="ARBA00022801"/>
    </source>
</evidence>
<dbReference type="SUPFAM" id="SSF52172">
    <property type="entry name" value="CheY-like"/>
    <property type="match status" value="1"/>
</dbReference>
<proteinExistence type="inferred from homology"/>
<evidence type="ECO:0000259" key="10">
    <source>
        <dbReference type="PROSITE" id="PS50110"/>
    </source>
</evidence>
<evidence type="ECO:0000256" key="3">
    <source>
        <dbReference type="ARBA" id="ARBA00022553"/>
    </source>
</evidence>
<evidence type="ECO:0000256" key="5">
    <source>
        <dbReference type="ARBA" id="ARBA00048267"/>
    </source>
</evidence>
<name>A0A1H7JYR0_9GAMM</name>
<dbReference type="GO" id="GO:0008984">
    <property type="term" value="F:protein-glutamate methylesterase activity"/>
    <property type="evidence" value="ECO:0007669"/>
    <property type="project" value="UniProtKB-UniRule"/>
</dbReference>
<feature type="domain" description="CheB-type methylesterase" evidence="11">
    <location>
        <begin position="183"/>
        <end position="374"/>
    </location>
</feature>
<sequence length="374" mass="39433">MTVKVLVVDDSGFFRRRVSEILGADSNIKVVGTATNGREAIEQAQQLRPDVITMDYEMPMMDGITAVKNIMQVCPTPVLMFSSLTHEGARVTLDALDAGAVDFLPKNFEDISRNPAKVQQLLCEKVHSIARSNRRYSSAYSAPAAPAAAPAPASPAPRTTAAPQPAPRSAPGASGAASTASAPAPKRKPYKLVAIGTSTGGPVALQRVLTQLPANFPAPIVLIQHMPAAFTGAFAERLDKLCRISVREAQDGDVLRPGVALLAPGGKQMMIDGRGTVKILPGDERLHYKPCVDVTFGSAAKVFSDKVLAVVLTGMGADGREGARMLKQSGSQVWAQDEASCVIYGMPMAVVKASLADAVYSLEDIGRHLTEACG</sequence>
<dbReference type="Proteomes" id="UP000185766">
    <property type="component" value="Unassembled WGS sequence"/>
</dbReference>
<feature type="domain" description="Response regulatory" evidence="10">
    <location>
        <begin position="4"/>
        <end position="121"/>
    </location>
</feature>
<keyword evidence="2 6" id="KW-0145">Chemotaxis</keyword>
<dbReference type="FunFam" id="3.40.50.2300:FF:000077">
    <property type="entry name" value="Chemotaxis response regulator"/>
    <property type="match status" value="1"/>
</dbReference>
<evidence type="ECO:0000259" key="11">
    <source>
        <dbReference type="PROSITE" id="PS50122"/>
    </source>
</evidence>
<protein>
    <recommendedName>
        <fullName evidence="6">Protein-glutamate methylesterase/protein-glutamine glutaminase</fullName>
        <ecNumber evidence="6">3.1.1.61</ecNumber>
        <ecNumber evidence="6">3.5.1.44</ecNumber>
    </recommendedName>
</protein>
<dbReference type="PIRSF" id="PIRSF000876">
    <property type="entry name" value="RR_chemtxs_CheB"/>
    <property type="match status" value="1"/>
</dbReference>
<dbReference type="GO" id="GO:0005737">
    <property type="term" value="C:cytoplasm"/>
    <property type="evidence" value="ECO:0007669"/>
    <property type="project" value="UniProtKB-SubCell"/>
</dbReference>
<keyword evidence="13" id="KW-1185">Reference proteome</keyword>
<dbReference type="PROSITE" id="PS50122">
    <property type="entry name" value="CHEB"/>
    <property type="match status" value="1"/>
</dbReference>
<evidence type="ECO:0000256" key="7">
    <source>
        <dbReference type="PROSITE-ProRule" id="PRU00050"/>
    </source>
</evidence>
<keyword evidence="4 6" id="KW-0378">Hydrolase</keyword>
<evidence type="ECO:0000256" key="9">
    <source>
        <dbReference type="SAM" id="MobiDB-lite"/>
    </source>
</evidence>
<reference evidence="12 13" key="1">
    <citation type="submission" date="2016-10" db="EMBL/GenBank/DDBJ databases">
        <authorList>
            <person name="de Groot N.N."/>
        </authorList>
    </citation>
    <scope>NUCLEOTIDE SEQUENCE [LARGE SCALE GENOMIC DNA]</scope>
    <source>
        <strain evidence="12 13">JCM 19513</strain>
    </source>
</reference>
<dbReference type="SMART" id="SM00448">
    <property type="entry name" value="REC"/>
    <property type="match status" value="1"/>
</dbReference>
<comment type="function">
    <text evidence="6">Involved in chemotaxis. Part of a chemotaxis signal transduction system that modulates chemotaxis in response to various stimuli. Catalyzes the demethylation of specific methylglutamate residues introduced into the chemoreceptors (methyl-accepting chemotaxis proteins or MCP) by CheR. Also mediates the irreversible deamidation of specific glutamine residues to glutamic acid.</text>
</comment>
<dbReference type="STRING" id="1429083.GCA_001885685_01342"/>
<feature type="region of interest" description="Disordered" evidence="9">
    <location>
        <begin position="147"/>
        <end position="184"/>
    </location>
</feature>
<comment type="catalytic activity">
    <reaction evidence="5 6">
        <text>[protein]-L-glutamate 5-O-methyl ester + H2O = L-glutamyl-[protein] + methanol + H(+)</text>
        <dbReference type="Rhea" id="RHEA:23236"/>
        <dbReference type="Rhea" id="RHEA-COMP:10208"/>
        <dbReference type="Rhea" id="RHEA-COMP:10311"/>
        <dbReference type="ChEBI" id="CHEBI:15377"/>
        <dbReference type="ChEBI" id="CHEBI:15378"/>
        <dbReference type="ChEBI" id="CHEBI:17790"/>
        <dbReference type="ChEBI" id="CHEBI:29973"/>
        <dbReference type="ChEBI" id="CHEBI:82795"/>
        <dbReference type="EC" id="3.1.1.61"/>
    </reaction>
</comment>
<dbReference type="SUPFAM" id="SSF52738">
    <property type="entry name" value="Methylesterase CheB, C-terminal domain"/>
    <property type="match status" value="1"/>
</dbReference>
<dbReference type="InterPro" id="IPR000673">
    <property type="entry name" value="Sig_transdc_resp-reg_Me-estase"/>
</dbReference>
<dbReference type="GO" id="GO:0006935">
    <property type="term" value="P:chemotaxis"/>
    <property type="evidence" value="ECO:0007669"/>
    <property type="project" value="UniProtKB-UniRule"/>
</dbReference>
<dbReference type="InterPro" id="IPR001789">
    <property type="entry name" value="Sig_transdc_resp-reg_receiver"/>
</dbReference>
<dbReference type="GO" id="GO:0000156">
    <property type="term" value="F:phosphorelay response regulator activity"/>
    <property type="evidence" value="ECO:0007669"/>
    <property type="project" value="InterPro"/>
</dbReference>
<organism evidence="12 13">
    <name type="scientific">Atopomonas hussainii</name>
    <dbReference type="NCBI Taxonomy" id="1429083"/>
    <lineage>
        <taxon>Bacteria</taxon>
        <taxon>Pseudomonadati</taxon>
        <taxon>Pseudomonadota</taxon>
        <taxon>Gammaproteobacteria</taxon>
        <taxon>Pseudomonadales</taxon>
        <taxon>Pseudomonadaceae</taxon>
        <taxon>Atopomonas</taxon>
    </lineage>
</organism>
<comment type="PTM">
    <text evidence="6">Phosphorylated by CheA. Phosphorylation of the N-terminal regulatory domain activates the methylesterase activity.</text>
</comment>
<keyword evidence="3 6" id="KW-0597">Phosphoprotein</keyword>
<dbReference type="Gene3D" id="3.40.50.2300">
    <property type="match status" value="1"/>
</dbReference>
<dbReference type="RefSeq" id="WP_074866303.1">
    <property type="nucleotide sequence ID" value="NZ_FOAS01000005.1"/>
</dbReference>
<dbReference type="EC" id="3.1.1.61" evidence="6"/>
<dbReference type="InterPro" id="IPR011006">
    <property type="entry name" value="CheY-like_superfamily"/>
</dbReference>
<evidence type="ECO:0000313" key="13">
    <source>
        <dbReference type="Proteomes" id="UP000185766"/>
    </source>
</evidence>
<feature type="modified residue" description="4-aspartylphosphate" evidence="6 8">
    <location>
        <position position="55"/>
    </location>
</feature>
<feature type="active site" evidence="6 7">
    <location>
        <position position="198"/>
    </location>
</feature>
<dbReference type="GO" id="GO:0050568">
    <property type="term" value="F:protein-glutamine glutaminase activity"/>
    <property type="evidence" value="ECO:0007669"/>
    <property type="project" value="UniProtKB-UniRule"/>
</dbReference>
<evidence type="ECO:0000256" key="8">
    <source>
        <dbReference type="PROSITE-ProRule" id="PRU00169"/>
    </source>
</evidence>
<dbReference type="InterPro" id="IPR035909">
    <property type="entry name" value="CheB_C"/>
</dbReference>
<evidence type="ECO:0000256" key="2">
    <source>
        <dbReference type="ARBA" id="ARBA00022500"/>
    </source>
</evidence>
<comment type="domain">
    <text evidence="6">Contains a C-terminal catalytic domain, and an N-terminal region which modulates catalytic activity.</text>
</comment>
<dbReference type="PANTHER" id="PTHR42872:SF3">
    <property type="entry name" value="PROTEIN-GLUTAMATE METHYLESTERASE_PROTEIN-GLUTAMINE GLUTAMINASE 1"/>
    <property type="match status" value="1"/>
</dbReference>
<dbReference type="Pfam" id="PF01339">
    <property type="entry name" value="CheB_methylest"/>
    <property type="match status" value="1"/>
</dbReference>
<comment type="similarity">
    <text evidence="6">Belongs to the CheB family.</text>
</comment>
<dbReference type="FunFam" id="3.40.50.180:FF:000001">
    <property type="entry name" value="Protein-glutamate methylesterase/protein-glutamine glutaminase"/>
    <property type="match status" value="1"/>
</dbReference>
<dbReference type="PANTHER" id="PTHR42872">
    <property type="entry name" value="PROTEIN-GLUTAMATE METHYLESTERASE/PROTEIN-GLUTAMINE GLUTAMINASE"/>
    <property type="match status" value="1"/>
</dbReference>
<evidence type="ECO:0000256" key="6">
    <source>
        <dbReference type="HAMAP-Rule" id="MF_00099"/>
    </source>
</evidence>
<evidence type="ECO:0000256" key="1">
    <source>
        <dbReference type="ARBA" id="ARBA00022490"/>
    </source>
</evidence>
<dbReference type="PROSITE" id="PS50110">
    <property type="entry name" value="RESPONSE_REGULATORY"/>
    <property type="match status" value="1"/>
</dbReference>
<dbReference type="AlphaFoldDB" id="A0A1H7JYR0"/>
<dbReference type="EMBL" id="FOAS01000005">
    <property type="protein sequence ID" value="SEK79426.1"/>
    <property type="molecule type" value="Genomic_DNA"/>
</dbReference>
<evidence type="ECO:0000313" key="12">
    <source>
        <dbReference type="EMBL" id="SEK79426.1"/>
    </source>
</evidence>
<dbReference type="InterPro" id="IPR008248">
    <property type="entry name" value="CheB-like"/>
</dbReference>
<dbReference type="Gene3D" id="3.40.50.180">
    <property type="entry name" value="Methylesterase CheB, C-terminal domain"/>
    <property type="match status" value="1"/>
</dbReference>
<accession>A0A1H7JYR0</accession>
<dbReference type="Pfam" id="PF00072">
    <property type="entry name" value="Response_reg"/>
    <property type="match status" value="1"/>
</dbReference>
<dbReference type="CDD" id="cd16432">
    <property type="entry name" value="CheB_Rec"/>
    <property type="match status" value="1"/>
</dbReference>
<dbReference type="EC" id="3.5.1.44" evidence="6"/>